<organism evidence="1 2">
    <name type="scientific">Paraburkholderia humisilvae</name>
    <dbReference type="NCBI Taxonomy" id="627669"/>
    <lineage>
        <taxon>Bacteria</taxon>
        <taxon>Pseudomonadati</taxon>
        <taxon>Pseudomonadota</taxon>
        <taxon>Betaproteobacteria</taxon>
        <taxon>Burkholderiales</taxon>
        <taxon>Burkholderiaceae</taxon>
        <taxon>Paraburkholderia</taxon>
    </lineage>
</organism>
<accession>A0A6J5F8V8</accession>
<keyword evidence="2" id="KW-1185">Reference proteome</keyword>
<dbReference type="EMBL" id="CADIKH010000340">
    <property type="protein sequence ID" value="CAB3775239.1"/>
    <property type="molecule type" value="Genomic_DNA"/>
</dbReference>
<protein>
    <submittedName>
        <fullName evidence="1">Uncharacterized protein</fullName>
    </submittedName>
</protein>
<name>A0A6J5F8V8_9BURK</name>
<proteinExistence type="predicted"/>
<dbReference type="AlphaFoldDB" id="A0A6J5F8V8"/>
<evidence type="ECO:0000313" key="1">
    <source>
        <dbReference type="EMBL" id="CAB3775239.1"/>
    </source>
</evidence>
<gene>
    <name evidence="1" type="ORF">LMG29542_08621</name>
</gene>
<evidence type="ECO:0000313" key="2">
    <source>
        <dbReference type="Proteomes" id="UP000494363"/>
    </source>
</evidence>
<sequence length="92" mass="10206">MRSNSASVTKPSSSAACLSVWSWSIAWWAIFEALSYPITGASAVTSISDRSTYSSIFFRFGRVPSTRKRRKFVHPSVSSVIDCARLWIINGL</sequence>
<dbReference type="Proteomes" id="UP000494363">
    <property type="component" value="Unassembled WGS sequence"/>
</dbReference>
<reference evidence="1 2" key="1">
    <citation type="submission" date="2020-04" db="EMBL/GenBank/DDBJ databases">
        <authorList>
            <person name="De Canck E."/>
        </authorList>
    </citation>
    <scope>NUCLEOTIDE SEQUENCE [LARGE SCALE GENOMIC DNA]</scope>
    <source>
        <strain evidence="1 2">LMG 29542</strain>
    </source>
</reference>